<accession>A0A3B1BL11</accession>
<evidence type="ECO:0000259" key="3">
    <source>
        <dbReference type="Pfam" id="PF07317"/>
    </source>
</evidence>
<feature type="domain" description="Type III secretion system flagellar brake protein YcgR PilZN" evidence="3">
    <location>
        <begin position="29"/>
        <end position="132"/>
    </location>
</feature>
<dbReference type="InterPro" id="IPR009926">
    <property type="entry name" value="T3SS_YcgR_PilZN"/>
</dbReference>
<dbReference type="EMBL" id="UOFX01000006">
    <property type="protein sequence ID" value="VAX05437.1"/>
    <property type="molecule type" value="Genomic_DNA"/>
</dbReference>
<dbReference type="Gene3D" id="2.30.110.10">
    <property type="entry name" value="Electron Transport, Fmn-binding Protein, Chain A"/>
    <property type="match status" value="1"/>
</dbReference>
<dbReference type="GO" id="GO:0000166">
    <property type="term" value="F:nucleotide binding"/>
    <property type="evidence" value="ECO:0007669"/>
    <property type="project" value="UniProtKB-KW"/>
</dbReference>
<sequence>MFKAIRRLLSSSVSSESPSRQRVGNSRRITKETNIHALLMQAYQDRVLLSLRLSEDNIAFHTAIIGVYPKHGFLVLDEIKPAEGNALLLEQTEIQLSGLLDGVALAFKTSIIETGMKSSITFYKAEIPSSLYFRQRRNYFRVTMSSTRIPFNAYRTVDAREALSGYVFDLTTTGTGVILDDEHSLCRGDLIPTCTLRLPGVGNFIFPLRISFSHPNPERGVTRIGGRFQALDKASQQKLRKVINKNERIHAKRRQKR</sequence>
<keyword evidence="2" id="KW-0975">Bacterial flagellum</keyword>
<organism evidence="4">
    <name type="scientific">hydrothermal vent metagenome</name>
    <dbReference type="NCBI Taxonomy" id="652676"/>
    <lineage>
        <taxon>unclassified sequences</taxon>
        <taxon>metagenomes</taxon>
        <taxon>ecological metagenomes</taxon>
    </lineage>
</organism>
<proteinExistence type="predicted"/>
<dbReference type="Pfam" id="PF07317">
    <property type="entry name" value="PilZN"/>
    <property type="match status" value="1"/>
</dbReference>
<gene>
    <name evidence="4" type="ORF">MNBD_GAMMA26-1553</name>
</gene>
<evidence type="ECO:0000313" key="4">
    <source>
        <dbReference type="EMBL" id="VAX05437.1"/>
    </source>
</evidence>
<name>A0A3B1BL11_9ZZZZ</name>
<dbReference type="Gene3D" id="2.40.10.220">
    <property type="entry name" value="predicted glycosyltransferase like domains"/>
    <property type="match status" value="1"/>
</dbReference>
<keyword evidence="1" id="KW-0547">Nucleotide-binding</keyword>
<dbReference type="InterPro" id="IPR012349">
    <property type="entry name" value="Split_barrel_FMN-bd"/>
</dbReference>
<protein>
    <recommendedName>
        <fullName evidence="3">Type III secretion system flagellar brake protein YcgR PilZN domain-containing protein</fullName>
    </recommendedName>
</protein>
<evidence type="ECO:0000256" key="1">
    <source>
        <dbReference type="ARBA" id="ARBA00022741"/>
    </source>
</evidence>
<evidence type="ECO:0000256" key="2">
    <source>
        <dbReference type="ARBA" id="ARBA00023143"/>
    </source>
</evidence>
<dbReference type="AlphaFoldDB" id="A0A3B1BL11"/>
<reference evidence="4" key="1">
    <citation type="submission" date="2018-06" db="EMBL/GenBank/DDBJ databases">
        <authorList>
            <person name="Zhirakovskaya E."/>
        </authorList>
    </citation>
    <scope>NUCLEOTIDE SEQUENCE</scope>
</reference>